<proteinExistence type="predicted"/>
<organism evidence="1 2">
    <name type="scientific">Rhizophagus clarus</name>
    <dbReference type="NCBI Taxonomy" id="94130"/>
    <lineage>
        <taxon>Eukaryota</taxon>
        <taxon>Fungi</taxon>
        <taxon>Fungi incertae sedis</taxon>
        <taxon>Mucoromycota</taxon>
        <taxon>Glomeromycotina</taxon>
        <taxon>Glomeromycetes</taxon>
        <taxon>Glomerales</taxon>
        <taxon>Glomeraceae</taxon>
        <taxon>Rhizophagus</taxon>
    </lineage>
</organism>
<evidence type="ECO:0000313" key="2">
    <source>
        <dbReference type="Proteomes" id="UP000615446"/>
    </source>
</evidence>
<protein>
    <submittedName>
        <fullName evidence="1">Protein NYNRIN-like</fullName>
    </submittedName>
</protein>
<dbReference type="Proteomes" id="UP000615446">
    <property type="component" value="Unassembled WGS sequence"/>
</dbReference>
<gene>
    <name evidence="1" type="ORF">RCL2_000028500</name>
</gene>
<sequence length="139" mass="16690">MYGRETILPIEFKVATSAMLNIGNDEQEDLLNRVRMISGRMAEERLVTQDRIYDQQQRQKQKYGKNIKEQYYKIGDLVLLYKSHLRERKKLKERWTGPYYIHEVKENGVYKLRTMEGKILKVPVNSERLKQYYSRGDLV</sequence>
<comment type="caution">
    <text evidence="1">The sequence shown here is derived from an EMBL/GenBank/DDBJ whole genome shotgun (WGS) entry which is preliminary data.</text>
</comment>
<dbReference type="AlphaFoldDB" id="A0A8H3KRF6"/>
<dbReference type="OrthoDB" id="5582742at2759"/>
<accession>A0A8H3KRF6</accession>
<evidence type="ECO:0000313" key="1">
    <source>
        <dbReference type="EMBL" id="GES72731.1"/>
    </source>
</evidence>
<reference evidence="1" key="1">
    <citation type="submission" date="2019-10" db="EMBL/GenBank/DDBJ databases">
        <title>Conservation and host-specific expression of non-tandemly repeated heterogenous ribosome RNA gene in arbuscular mycorrhizal fungi.</title>
        <authorList>
            <person name="Maeda T."/>
            <person name="Kobayashi Y."/>
            <person name="Nakagawa T."/>
            <person name="Ezawa T."/>
            <person name="Yamaguchi K."/>
            <person name="Bino T."/>
            <person name="Nishimoto Y."/>
            <person name="Shigenobu S."/>
            <person name="Kawaguchi M."/>
        </authorList>
    </citation>
    <scope>NUCLEOTIDE SEQUENCE</scope>
    <source>
        <strain evidence="1">HR1</strain>
    </source>
</reference>
<name>A0A8H3KRF6_9GLOM</name>
<dbReference type="EMBL" id="BLAL01000004">
    <property type="protein sequence ID" value="GES72731.1"/>
    <property type="molecule type" value="Genomic_DNA"/>
</dbReference>